<evidence type="ECO:0000256" key="3">
    <source>
        <dbReference type="ARBA" id="ARBA00022741"/>
    </source>
</evidence>
<keyword evidence="7" id="KW-0472">Membrane</keyword>
<keyword evidence="5" id="KW-0067">ATP-binding</keyword>
<keyword evidence="10" id="KW-1185">Reference proteome</keyword>
<keyword evidence="3" id="KW-0547">Nucleotide-binding</keyword>
<gene>
    <name evidence="9" type="ORF">NCGR_LOCUS22964</name>
</gene>
<dbReference type="InterPro" id="IPR000608">
    <property type="entry name" value="UBC"/>
</dbReference>
<feature type="region of interest" description="Disordered" evidence="6">
    <location>
        <begin position="618"/>
        <end position="661"/>
    </location>
</feature>
<evidence type="ECO:0000256" key="4">
    <source>
        <dbReference type="ARBA" id="ARBA00022786"/>
    </source>
</evidence>
<keyword evidence="7" id="KW-1133">Transmembrane helix</keyword>
<keyword evidence="2" id="KW-0808">Transferase</keyword>
<dbReference type="OrthoDB" id="47801at2759"/>
<feature type="region of interest" description="Disordered" evidence="6">
    <location>
        <begin position="169"/>
        <end position="335"/>
    </location>
</feature>
<dbReference type="PROSITE" id="PS50127">
    <property type="entry name" value="UBC_2"/>
    <property type="match status" value="1"/>
</dbReference>
<sequence length="699" mass="78017">MDTEYVNHLARSPPRSDGARLFSPRGVFFSSSLAIFIFSLKDDDRLGLSAPAVPRLAAGELLVVVHGGRVVVGSRAQRQARQRCRVTSRFVSLSVPQFPLPELGSSSDQVGSSSSSSLKISEPEPQQIQEDEEEEDYYMEEDCDDDDDGYDEDDYDFDEADFNQHLADKFDDLDLPPGVEATVPWLQKIAPKEEAKEGRSQGADKSSANPPRKPSLPIDRTPTPSKAIARRLTFRAARRPPPATDDMDTEYRALQQGSSSSWCTADASSWGAEQQQKRQRCQGSSSDQVGSSSSSSLKISEPEPQQIQEDEEEEDYYMEEDCDDDDDGYDEDDYDFDEADFNQHLADKFDDLDLPPGVEATVPWLQKIAPKEEAKEPPKSNTADENANKFTQFKQFDTVQNFSDHHYAKNSHGEPNRAWSKRVQHDWKLLEKDLPAYIYVRVAEDRMDLLRAAIIGPKGTPYHDGLFFFDVHMPPTYPSGPPVVYYHSGGLLINPNLYENGKVCLSLLGTWSGRGCENWNPAQSTMLQVLVSIQALILNDKPYYNEPGYESYANDPQGQRSALDYNDKTFLYSCRTMLYSLRRPPETLSLATSGVHGHIILAACKHYMAGNDIGSVVPEDEEESEYKSGDAGASSSSSSAPKPKPGVIKAIPPNRRSSCSFNPSLKVLYEDLLMEFNVKGADTRKFIVEKLKKKQPAAT</sequence>
<feature type="transmembrane region" description="Helical" evidence="7">
    <location>
        <begin position="21"/>
        <end position="40"/>
    </location>
</feature>
<comment type="caution">
    <text evidence="9">The sequence shown here is derived from an EMBL/GenBank/DDBJ whole genome shotgun (WGS) entry which is preliminary data.</text>
</comment>
<evidence type="ECO:0000313" key="10">
    <source>
        <dbReference type="Proteomes" id="UP000604825"/>
    </source>
</evidence>
<dbReference type="AlphaFoldDB" id="A0A811P549"/>
<dbReference type="Proteomes" id="UP000604825">
    <property type="component" value="Unassembled WGS sequence"/>
</dbReference>
<proteinExistence type="predicted"/>
<dbReference type="EMBL" id="CAJGYO010000005">
    <property type="protein sequence ID" value="CAD6233672.1"/>
    <property type="molecule type" value="Genomic_DNA"/>
</dbReference>
<dbReference type="InterPro" id="IPR016135">
    <property type="entry name" value="UBQ-conjugating_enzyme/RWD"/>
</dbReference>
<reference evidence="9" key="1">
    <citation type="submission" date="2020-10" db="EMBL/GenBank/DDBJ databases">
        <authorList>
            <person name="Han B."/>
            <person name="Lu T."/>
            <person name="Zhao Q."/>
            <person name="Huang X."/>
            <person name="Zhao Y."/>
        </authorList>
    </citation>
    <scope>NUCLEOTIDE SEQUENCE</scope>
</reference>
<dbReference type="Gene3D" id="3.10.110.10">
    <property type="entry name" value="Ubiquitin Conjugating Enzyme"/>
    <property type="match status" value="1"/>
</dbReference>
<dbReference type="Pfam" id="PF00179">
    <property type="entry name" value="UQ_con"/>
    <property type="match status" value="1"/>
</dbReference>
<evidence type="ECO:0000313" key="9">
    <source>
        <dbReference type="EMBL" id="CAD6233672.1"/>
    </source>
</evidence>
<feature type="compositionally biased region" description="Basic residues" evidence="6">
    <location>
        <begin position="228"/>
        <end position="238"/>
    </location>
</feature>
<evidence type="ECO:0000256" key="2">
    <source>
        <dbReference type="ARBA" id="ARBA00022679"/>
    </source>
</evidence>
<feature type="compositionally biased region" description="Basic and acidic residues" evidence="6">
    <location>
        <begin position="190"/>
        <end position="199"/>
    </location>
</feature>
<feature type="domain" description="UBC core" evidence="8">
    <location>
        <begin position="418"/>
        <end position="578"/>
    </location>
</feature>
<dbReference type="FunFam" id="3.10.110.10:FF:000028">
    <property type="entry name" value="Probable ubiquitin-conjugating enzyme E2 23"/>
    <property type="match status" value="1"/>
</dbReference>
<evidence type="ECO:0000256" key="1">
    <source>
        <dbReference type="ARBA" id="ARBA00012486"/>
    </source>
</evidence>
<evidence type="ECO:0000259" key="8">
    <source>
        <dbReference type="PROSITE" id="PS50127"/>
    </source>
</evidence>
<dbReference type="CDD" id="cd23837">
    <property type="entry name" value="UBCc_UBE2O"/>
    <property type="match status" value="1"/>
</dbReference>
<dbReference type="GO" id="GO:0005524">
    <property type="term" value="F:ATP binding"/>
    <property type="evidence" value="ECO:0007669"/>
    <property type="project" value="UniProtKB-KW"/>
</dbReference>
<dbReference type="SUPFAM" id="SSF54495">
    <property type="entry name" value="UBC-like"/>
    <property type="match status" value="1"/>
</dbReference>
<evidence type="ECO:0000256" key="6">
    <source>
        <dbReference type="SAM" id="MobiDB-lite"/>
    </source>
</evidence>
<dbReference type="PANTHER" id="PTHR46116">
    <property type="entry name" value="(E3-INDEPENDENT) E2 UBIQUITIN-CONJUGATING ENZYME"/>
    <property type="match status" value="1"/>
</dbReference>
<evidence type="ECO:0000256" key="5">
    <source>
        <dbReference type="ARBA" id="ARBA00022840"/>
    </source>
</evidence>
<feature type="region of interest" description="Disordered" evidence="6">
    <location>
        <begin position="102"/>
        <end position="156"/>
    </location>
</feature>
<feature type="compositionally biased region" description="Acidic residues" evidence="6">
    <location>
        <begin position="308"/>
        <end position="335"/>
    </location>
</feature>
<feature type="compositionally biased region" description="Low complexity" evidence="6">
    <location>
        <begin position="629"/>
        <end position="641"/>
    </location>
</feature>
<feature type="compositionally biased region" description="Low complexity" evidence="6">
    <location>
        <begin position="258"/>
        <end position="270"/>
    </location>
</feature>
<evidence type="ECO:0000256" key="7">
    <source>
        <dbReference type="SAM" id="Phobius"/>
    </source>
</evidence>
<keyword evidence="4" id="KW-0833">Ubl conjugation pathway</keyword>
<feature type="compositionally biased region" description="Low complexity" evidence="6">
    <location>
        <begin position="284"/>
        <end position="299"/>
    </location>
</feature>
<keyword evidence="7" id="KW-0812">Transmembrane</keyword>
<dbReference type="PANTHER" id="PTHR46116:SF34">
    <property type="entry name" value="OS01G0232500 PROTEIN"/>
    <property type="match status" value="1"/>
</dbReference>
<protein>
    <recommendedName>
        <fullName evidence="1">E2 ubiquitin-conjugating enzyme</fullName>
        <ecNumber evidence="1">2.3.2.23</ecNumber>
    </recommendedName>
</protein>
<dbReference type="GO" id="GO:0061631">
    <property type="term" value="F:ubiquitin conjugating enzyme activity"/>
    <property type="evidence" value="ECO:0007669"/>
    <property type="project" value="UniProtKB-EC"/>
</dbReference>
<dbReference type="EC" id="2.3.2.23" evidence="1"/>
<name>A0A811P549_9POAL</name>
<organism evidence="9 10">
    <name type="scientific">Miscanthus lutarioriparius</name>
    <dbReference type="NCBI Taxonomy" id="422564"/>
    <lineage>
        <taxon>Eukaryota</taxon>
        <taxon>Viridiplantae</taxon>
        <taxon>Streptophyta</taxon>
        <taxon>Embryophyta</taxon>
        <taxon>Tracheophyta</taxon>
        <taxon>Spermatophyta</taxon>
        <taxon>Magnoliopsida</taxon>
        <taxon>Liliopsida</taxon>
        <taxon>Poales</taxon>
        <taxon>Poaceae</taxon>
        <taxon>PACMAD clade</taxon>
        <taxon>Panicoideae</taxon>
        <taxon>Andropogonodae</taxon>
        <taxon>Andropogoneae</taxon>
        <taxon>Saccharinae</taxon>
        <taxon>Miscanthus</taxon>
    </lineage>
</organism>
<accession>A0A811P549</accession>
<feature type="compositionally biased region" description="Acidic residues" evidence="6">
    <location>
        <begin position="129"/>
        <end position="156"/>
    </location>
</feature>
<dbReference type="SMART" id="SM00212">
    <property type="entry name" value="UBCc"/>
    <property type="match status" value="1"/>
</dbReference>
<feature type="compositionally biased region" description="Low complexity" evidence="6">
    <location>
        <begin position="105"/>
        <end position="120"/>
    </location>
</feature>